<organism evidence="1 2">
    <name type="scientific">Kitasatospora nipponensis</name>
    <dbReference type="NCBI Taxonomy" id="258049"/>
    <lineage>
        <taxon>Bacteria</taxon>
        <taxon>Bacillati</taxon>
        <taxon>Actinomycetota</taxon>
        <taxon>Actinomycetes</taxon>
        <taxon>Kitasatosporales</taxon>
        <taxon>Streptomycetaceae</taxon>
        <taxon>Kitasatospora</taxon>
    </lineage>
</organism>
<protein>
    <submittedName>
        <fullName evidence="1">Uncharacterized protein</fullName>
    </submittedName>
</protein>
<dbReference type="EMBL" id="BAAALF010000073">
    <property type="protein sequence ID" value="GAA1245975.1"/>
    <property type="molecule type" value="Genomic_DNA"/>
</dbReference>
<dbReference type="Proteomes" id="UP001500037">
    <property type="component" value="Unassembled WGS sequence"/>
</dbReference>
<sequence length="154" mass="17315">MNAILTSVIAVTGTLLGSTLTHLFQQRTVRRTERVAGEERVRQRRLDAYGTYAGLLVEFRQAMLHHWFCLHEGQDAGDEVELRKRSFELRSRAQHALFQVLLTSEEPALLAAATDAFTAVGKIDRGKDRADVVARRDATRELIDAFVDTARAHV</sequence>
<evidence type="ECO:0000313" key="2">
    <source>
        <dbReference type="Proteomes" id="UP001500037"/>
    </source>
</evidence>
<accession>A0ABN1WEZ2</accession>
<evidence type="ECO:0000313" key="1">
    <source>
        <dbReference type="EMBL" id="GAA1245975.1"/>
    </source>
</evidence>
<comment type="caution">
    <text evidence="1">The sequence shown here is derived from an EMBL/GenBank/DDBJ whole genome shotgun (WGS) entry which is preliminary data.</text>
</comment>
<dbReference type="RefSeq" id="WP_344443266.1">
    <property type="nucleotide sequence ID" value="NZ_BAAALF010000073.1"/>
</dbReference>
<gene>
    <name evidence="1" type="ORF">GCM10009665_41060</name>
</gene>
<name>A0ABN1WEZ2_9ACTN</name>
<keyword evidence="2" id="KW-1185">Reference proteome</keyword>
<proteinExistence type="predicted"/>
<reference evidence="1 2" key="1">
    <citation type="journal article" date="2019" name="Int. J. Syst. Evol. Microbiol.">
        <title>The Global Catalogue of Microorganisms (GCM) 10K type strain sequencing project: providing services to taxonomists for standard genome sequencing and annotation.</title>
        <authorList>
            <consortium name="The Broad Institute Genomics Platform"/>
            <consortium name="The Broad Institute Genome Sequencing Center for Infectious Disease"/>
            <person name="Wu L."/>
            <person name="Ma J."/>
        </authorList>
    </citation>
    <scope>NUCLEOTIDE SEQUENCE [LARGE SCALE GENOMIC DNA]</scope>
    <source>
        <strain evidence="1 2">JCM 13004</strain>
    </source>
</reference>